<keyword evidence="1" id="KW-1133">Transmembrane helix</keyword>
<evidence type="ECO:0000259" key="2">
    <source>
        <dbReference type="Pfam" id="PF10785"/>
    </source>
</evidence>
<keyword evidence="1" id="KW-0812">Transmembrane</keyword>
<dbReference type="Proteomes" id="UP000723463">
    <property type="component" value="Unassembled WGS sequence"/>
</dbReference>
<evidence type="ECO:0000313" key="4">
    <source>
        <dbReference type="Proteomes" id="UP000723463"/>
    </source>
</evidence>
<feature type="domain" description="NADH-ubiquinone oxidoreductase 21kDa subunit N-terminal" evidence="2">
    <location>
        <begin position="1"/>
        <end position="45"/>
    </location>
</feature>
<name>A0A9P6F4F1_9FUNG</name>
<evidence type="ECO:0000256" key="1">
    <source>
        <dbReference type="SAM" id="Phobius"/>
    </source>
</evidence>
<proteinExistence type="predicted"/>
<keyword evidence="1" id="KW-0472">Membrane</keyword>
<gene>
    <name evidence="3" type="ORF">EC957_002736</name>
</gene>
<evidence type="ECO:0000313" key="3">
    <source>
        <dbReference type="EMBL" id="KAF9541717.1"/>
    </source>
</evidence>
<organism evidence="3 4">
    <name type="scientific">Mortierella hygrophila</name>
    <dbReference type="NCBI Taxonomy" id="979708"/>
    <lineage>
        <taxon>Eukaryota</taxon>
        <taxon>Fungi</taxon>
        <taxon>Fungi incertae sedis</taxon>
        <taxon>Mucoromycota</taxon>
        <taxon>Mortierellomycotina</taxon>
        <taxon>Mortierellomycetes</taxon>
        <taxon>Mortierellales</taxon>
        <taxon>Mortierellaceae</taxon>
        <taxon>Mortierella</taxon>
    </lineage>
</organism>
<protein>
    <recommendedName>
        <fullName evidence="2">NADH-ubiquinone oxidoreductase 21kDa subunit N-terminal domain-containing protein</fullName>
    </recommendedName>
</protein>
<dbReference type="InterPro" id="IPR019721">
    <property type="entry name" value="NADH-UbQ_OxRdtase_su21_N"/>
</dbReference>
<dbReference type="InterPro" id="IPR053229">
    <property type="entry name" value="NADH-Q_oxidrdct_subunit"/>
</dbReference>
<sequence>MKRVRPAAGPKGINVALGVATAMGFMGGFLYSYQKSSLRFWGWEENVREQAMNRKEMDARAAAGLPAYGEPTMDEAAQAAAARNSKFAALKFENTSIEK</sequence>
<feature type="transmembrane region" description="Helical" evidence="1">
    <location>
        <begin position="12"/>
        <end position="33"/>
    </location>
</feature>
<reference evidence="3" key="1">
    <citation type="journal article" date="2020" name="Fungal Divers.">
        <title>Resolving the Mortierellaceae phylogeny through synthesis of multi-gene phylogenetics and phylogenomics.</title>
        <authorList>
            <person name="Vandepol N."/>
            <person name="Liber J."/>
            <person name="Desiro A."/>
            <person name="Na H."/>
            <person name="Kennedy M."/>
            <person name="Barry K."/>
            <person name="Grigoriev I.V."/>
            <person name="Miller A.N."/>
            <person name="O'Donnell K."/>
            <person name="Stajich J.E."/>
            <person name="Bonito G."/>
        </authorList>
    </citation>
    <scope>NUCLEOTIDE SEQUENCE</scope>
    <source>
        <strain evidence="3">NRRL 2591</strain>
    </source>
</reference>
<dbReference type="PANTHER" id="PTHR34062">
    <property type="entry name" value="OXIDOREDUCTASE 21 KDA SUBUNIT, PUTATIVE (AFU_ORTHOLOGUE AFUA_4G04750)-RELATED"/>
    <property type="match status" value="1"/>
</dbReference>
<dbReference type="Pfam" id="PF10785">
    <property type="entry name" value="NADH-u_ox-rdase"/>
    <property type="match status" value="1"/>
</dbReference>
<comment type="caution">
    <text evidence="3">The sequence shown here is derived from an EMBL/GenBank/DDBJ whole genome shotgun (WGS) entry which is preliminary data.</text>
</comment>
<dbReference type="EMBL" id="JAAAXW010000158">
    <property type="protein sequence ID" value="KAF9541717.1"/>
    <property type="molecule type" value="Genomic_DNA"/>
</dbReference>
<dbReference type="AlphaFoldDB" id="A0A9P6F4F1"/>
<dbReference type="PANTHER" id="PTHR34062:SF1">
    <property type="entry name" value="NADH-UBIQUINONE OXIDOREDUCTASE 21KDA SUBUNIT N-TERMINAL DOMAIN-CONTAINING PROTEIN"/>
    <property type="match status" value="1"/>
</dbReference>
<accession>A0A9P6F4F1</accession>
<keyword evidence="4" id="KW-1185">Reference proteome</keyword>